<dbReference type="AlphaFoldDB" id="A0A1J1IQP7"/>
<dbReference type="SUPFAM" id="SSF58038">
    <property type="entry name" value="SNARE fusion complex"/>
    <property type="match status" value="1"/>
</dbReference>
<feature type="compositionally biased region" description="Basic and acidic residues" evidence="15">
    <location>
        <begin position="177"/>
        <end position="215"/>
    </location>
</feature>
<evidence type="ECO:0000256" key="11">
    <source>
        <dbReference type="ARBA" id="ARBA00023054"/>
    </source>
</evidence>
<dbReference type="STRING" id="568069.A0A1J1IQP7"/>
<keyword evidence="9" id="KW-0653">Protein transport</keyword>
<evidence type="ECO:0000256" key="10">
    <source>
        <dbReference type="ARBA" id="ARBA00022989"/>
    </source>
</evidence>
<feature type="transmembrane region" description="Helical" evidence="16">
    <location>
        <begin position="327"/>
        <end position="348"/>
    </location>
</feature>
<keyword evidence="19" id="KW-1185">Reference proteome</keyword>
<comment type="similarity">
    <text evidence="3">Belongs to the syntaxin family.</text>
</comment>
<evidence type="ECO:0000256" key="9">
    <source>
        <dbReference type="ARBA" id="ARBA00022927"/>
    </source>
</evidence>
<proteinExistence type="inferred from homology"/>
<evidence type="ECO:0000256" key="16">
    <source>
        <dbReference type="SAM" id="Phobius"/>
    </source>
</evidence>
<evidence type="ECO:0000256" key="15">
    <source>
        <dbReference type="SAM" id="MobiDB-lite"/>
    </source>
</evidence>
<keyword evidence="5" id="KW-0813">Transport</keyword>
<dbReference type="GO" id="GO:0006890">
    <property type="term" value="P:retrograde vesicle-mediated transport, Golgi to endoplasmic reticulum"/>
    <property type="evidence" value="ECO:0007669"/>
    <property type="project" value="TreeGrafter"/>
</dbReference>
<dbReference type="Gene3D" id="1.20.5.110">
    <property type="match status" value="1"/>
</dbReference>
<keyword evidence="12 16" id="KW-0472">Membrane</keyword>
<comment type="subcellular location">
    <subcellularLocation>
        <location evidence="13">Endomembrane system</location>
        <topology evidence="13">Single-pass type IV membrane protein</topology>
    </subcellularLocation>
    <subcellularLocation>
        <location evidence="2">Endoplasmic reticulum membrane</location>
        <topology evidence="2">Single-pass membrane protein</topology>
    </subcellularLocation>
</comment>
<comment type="function">
    <text evidence="1">Syntaxin that may be involved in targeting and fusion of Golgi-derived retrograde transport vesicles with the ER.</text>
</comment>
<dbReference type="PANTHER" id="PTHR15959:SF0">
    <property type="entry name" value="SYNTAXIN-18"/>
    <property type="match status" value="1"/>
</dbReference>
<dbReference type="GO" id="GO:0005789">
    <property type="term" value="C:endoplasmic reticulum membrane"/>
    <property type="evidence" value="ECO:0007669"/>
    <property type="project" value="UniProtKB-SubCell"/>
</dbReference>
<dbReference type="FunFam" id="1.20.5.110:FF:000015">
    <property type="entry name" value="Syntaxin-18, putative"/>
    <property type="match status" value="1"/>
</dbReference>
<dbReference type="GO" id="GO:0031201">
    <property type="term" value="C:SNARE complex"/>
    <property type="evidence" value="ECO:0007669"/>
    <property type="project" value="TreeGrafter"/>
</dbReference>
<evidence type="ECO:0000256" key="12">
    <source>
        <dbReference type="ARBA" id="ARBA00023136"/>
    </source>
</evidence>
<dbReference type="EMBL" id="CVRI01000057">
    <property type="protein sequence ID" value="CRL02066.1"/>
    <property type="molecule type" value="Genomic_DNA"/>
</dbReference>
<keyword evidence="11 14" id="KW-0175">Coiled coil</keyword>
<organism evidence="18 19">
    <name type="scientific">Clunio marinus</name>
    <dbReference type="NCBI Taxonomy" id="568069"/>
    <lineage>
        <taxon>Eukaryota</taxon>
        <taxon>Metazoa</taxon>
        <taxon>Ecdysozoa</taxon>
        <taxon>Arthropoda</taxon>
        <taxon>Hexapoda</taxon>
        <taxon>Insecta</taxon>
        <taxon>Pterygota</taxon>
        <taxon>Neoptera</taxon>
        <taxon>Endopterygota</taxon>
        <taxon>Diptera</taxon>
        <taxon>Nematocera</taxon>
        <taxon>Chironomoidea</taxon>
        <taxon>Chironomidae</taxon>
        <taxon>Clunio</taxon>
    </lineage>
</organism>
<evidence type="ECO:0000256" key="7">
    <source>
        <dbReference type="ARBA" id="ARBA00022824"/>
    </source>
</evidence>
<keyword evidence="10 16" id="KW-1133">Transmembrane helix</keyword>
<feature type="coiled-coil region" evidence="14">
    <location>
        <begin position="247"/>
        <end position="323"/>
    </location>
</feature>
<keyword evidence="8" id="KW-0931">ER-Golgi transport</keyword>
<gene>
    <name evidence="18" type="primary">putative Syntaxin-18</name>
    <name evidence="18" type="ORF">CLUMA_CG015193</name>
</gene>
<feature type="domain" description="SNARE-complex protein Syntaxin-18 N-terminal" evidence="17">
    <location>
        <begin position="1"/>
        <end position="84"/>
    </location>
</feature>
<name>A0A1J1IQP7_9DIPT</name>
<protein>
    <recommendedName>
        <fullName evidence="4">Syntaxin-18</fullName>
    </recommendedName>
</protein>
<evidence type="ECO:0000256" key="3">
    <source>
        <dbReference type="ARBA" id="ARBA00009063"/>
    </source>
</evidence>
<sequence>MDITPLFKACVKTIKLHNKSVVSPDKNRILKKSPKDEFSKKTKDIKYQISQLRNFLIENRTAYIQYASHLKRSAQMTNEERDVIDRESEKIINICTQFICELKAEYNNKHLTKQHRTHCDAVFELLANYLKGVYNIFNDQKNYRIQRDLETYKFLKLDSEKRHDKFEVDRIEYKEDMDLGENSDEKNDELPDRSQNDIERDKLITKPDTTRKSADTDTSANTMFIEDDANTSRHQQNFEHNLTAEELQMLEIENKQMISEFKGLNAEVEQIEKHVYDIAKLQDLFTEKVALQKGDIERISNTVVSATENVREANEQIKEAIQRNAGLRVYVLFFLLVMSFSLLFLDWYNE</sequence>
<evidence type="ECO:0000256" key="5">
    <source>
        <dbReference type="ARBA" id="ARBA00022448"/>
    </source>
</evidence>
<evidence type="ECO:0000256" key="8">
    <source>
        <dbReference type="ARBA" id="ARBA00022892"/>
    </source>
</evidence>
<evidence type="ECO:0000256" key="4">
    <source>
        <dbReference type="ARBA" id="ARBA00019409"/>
    </source>
</evidence>
<evidence type="ECO:0000313" key="19">
    <source>
        <dbReference type="Proteomes" id="UP000183832"/>
    </source>
</evidence>
<dbReference type="Proteomes" id="UP000183832">
    <property type="component" value="Unassembled WGS sequence"/>
</dbReference>
<evidence type="ECO:0000256" key="6">
    <source>
        <dbReference type="ARBA" id="ARBA00022692"/>
    </source>
</evidence>
<evidence type="ECO:0000256" key="14">
    <source>
        <dbReference type="SAM" id="Coils"/>
    </source>
</evidence>
<feature type="region of interest" description="Disordered" evidence="15">
    <location>
        <begin position="177"/>
        <end position="221"/>
    </location>
</feature>
<keyword evidence="6 16" id="KW-0812">Transmembrane</keyword>
<evidence type="ECO:0000256" key="1">
    <source>
        <dbReference type="ARBA" id="ARBA00003746"/>
    </source>
</evidence>
<reference evidence="18 19" key="1">
    <citation type="submission" date="2015-04" db="EMBL/GenBank/DDBJ databases">
        <authorList>
            <person name="Syromyatnikov M.Y."/>
            <person name="Popov V.N."/>
        </authorList>
    </citation>
    <scope>NUCLEOTIDE SEQUENCE [LARGE SCALE GENOMIC DNA]</scope>
</reference>
<evidence type="ECO:0000313" key="18">
    <source>
        <dbReference type="EMBL" id="CRL02066.1"/>
    </source>
</evidence>
<evidence type="ECO:0000259" key="17">
    <source>
        <dbReference type="Pfam" id="PF10496"/>
    </source>
</evidence>
<dbReference type="PANTHER" id="PTHR15959">
    <property type="entry name" value="SYNTAXIN-18"/>
    <property type="match status" value="1"/>
</dbReference>
<dbReference type="GO" id="GO:0015031">
    <property type="term" value="P:protein transport"/>
    <property type="evidence" value="ECO:0007669"/>
    <property type="project" value="UniProtKB-KW"/>
</dbReference>
<accession>A0A1J1IQP7</accession>
<dbReference type="InterPro" id="IPR019529">
    <property type="entry name" value="Syntaxin-18_N"/>
</dbReference>
<evidence type="ECO:0000256" key="2">
    <source>
        <dbReference type="ARBA" id="ARBA00004389"/>
    </source>
</evidence>
<keyword evidence="7" id="KW-0256">Endoplasmic reticulum</keyword>
<evidence type="ECO:0000256" key="13">
    <source>
        <dbReference type="ARBA" id="ARBA00046280"/>
    </source>
</evidence>
<dbReference type="OrthoDB" id="342981at2759"/>
<dbReference type="Pfam" id="PF10496">
    <property type="entry name" value="Syntaxin-18_N"/>
    <property type="match status" value="1"/>
</dbReference>